<dbReference type="InterPro" id="IPR003118">
    <property type="entry name" value="Pointed_dom"/>
</dbReference>
<keyword evidence="3" id="KW-1185">Reference proteome</keyword>
<reference evidence="4" key="2">
    <citation type="submission" date="2025-08" db="UniProtKB">
        <authorList>
            <consortium name="RefSeq"/>
        </authorList>
    </citation>
    <scope>IDENTIFICATION</scope>
</reference>
<evidence type="ECO:0000313" key="4">
    <source>
        <dbReference type="RefSeq" id="XP_065644134.1"/>
    </source>
</evidence>
<dbReference type="Proteomes" id="UP001652625">
    <property type="component" value="Chromosome 01"/>
</dbReference>
<feature type="region of interest" description="Disordered" evidence="1">
    <location>
        <begin position="1"/>
        <end position="34"/>
    </location>
</feature>
<feature type="compositionally biased region" description="Polar residues" evidence="1">
    <location>
        <begin position="7"/>
        <end position="21"/>
    </location>
</feature>
<accession>A0ABM4B5M6</accession>
<dbReference type="RefSeq" id="XP_065644134.1">
    <property type="nucleotide sequence ID" value="XM_065788062.1"/>
</dbReference>
<evidence type="ECO:0000259" key="2">
    <source>
        <dbReference type="PROSITE" id="PS51433"/>
    </source>
</evidence>
<proteinExistence type="predicted"/>
<protein>
    <submittedName>
        <fullName evidence="4">Transforming protein p68/c-ets-1 isoform X1</fullName>
    </submittedName>
</protein>
<dbReference type="InterPro" id="IPR013761">
    <property type="entry name" value="SAM/pointed_sf"/>
</dbReference>
<feature type="region of interest" description="Disordered" evidence="1">
    <location>
        <begin position="99"/>
        <end position="131"/>
    </location>
</feature>
<dbReference type="Gene3D" id="1.10.150.50">
    <property type="entry name" value="Transcription Factor, Ets-1"/>
    <property type="match status" value="1"/>
</dbReference>
<sequence length="247" mass="28429">MSYGYLNDNQYSSSQINSSEQKLSHQPIESQQTSLSTTFNRYRPTFYSFKSSQASSGLQASNIRVPINNLIRETIEGGINISSDCSCLSCSYGNNRPPQYQTPALPSSLPHSPWQQQSSYPSPHGQGGSQYYQQQQPFSQMPAITERHSNNDALFSNRYLPNTEERHEPIPLDPREWSSNDVLRWVQWGCATFKLRNLCIERFQMNGKALCLMDLSMFLYRVPDGGERLYHDFQSRLQRALCQDKFR</sequence>
<organism evidence="3 4">
    <name type="scientific">Hydra vulgaris</name>
    <name type="common">Hydra</name>
    <name type="synonym">Hydra attenuata</name>
    <dbReference type="NCBI Taxonomy" id="6087"/>
    <lineage>
        <taxon>Eukaryota</taxon>
        <taxon>Metazoa</taxon>
        <taxon>Cnidaria</taxon>
        <taxon>Hydrozoa</taxon>
        <taxon>Hydroidolina</taxon>
        <taxon>Anthoathecata</taxon>
        <taxon>Aplanulata</taxon>
        <taxon>Hydridae</taxon>
        <taxon>Hydra</taxon>
    </lineage>
</organism>
<evidence type="ECO:0000256" key="1">
    <source>
        <dbReference type="SAM" id="MobiDB-lite"/>
    </source>
</evidence>
<reference evidence="3" key="1">
    <citation type="submission" date="2025-05" db="UniProtKB">
        <authorList>
            <consortium name="RefSeq"/>
        </authorList>
    </citation>
    <scope>NUCLEOTIDE SEQUENCE [LARGE SCALE GENOMIC DNA]</scope>
</reference>
<feature type="domain" description="PNT" evidence="2">
    <location>
        <begin position="156"/>
        <end position="240"/>
    </location>
</feature>
<evidence type="ECO:0000313" key="3">
    <source>
        <dbReference type="Proteomes" id="UP001652625"/>
    </source>
</evidence>
<dbReference type="SUPFAM" id="SSF47769">
    <property type="entry name" value="SAM/Pointed domain"/>
    <property type="match status" value="1"/>
</dbReference>
<dbReference type="SMART" id="SM00251">
    <property type="entry name" value="SAM_PNT"/>
    <property type="match status" value="1"/>
</dbReference>
<dbReference type="PROSITE" id="PS51433">
    <property type="entry name" value="PNT"/>
    <property type="match status" value="1"/>
</dbReference>
<gene>
    <name evidence="4" type="primary">LOC101240989</name>
</gene>
<dbReference type="GeneID" id="101240989"/>
<dbReference type="Pfam" id="PF02198">
    <property type="entry name" value="SAM_PNT"/>
    <property type="match status" value="1"/>
</dbReference>
<feature type="compositionally biased region" description="Low complexity" evidence="1">
    <location>
        <begin position="110"/>
        <end position="131"/>
    </location>
</feature>
<name>A0ABM4B5M6_HYDVU</name>